<comment type="caution">
    <text evidence="1">The sequence shown here is derived from an EMBL/GenBank/DDBJ whole genome shotgun (WGS) entry which is preliminary data.</text>
</comment>
<evidence type="ECO:0000313" key="1">
    <source>
        <dbReference type="EMBL" id="MFJ1267632.1"/>
    </source>
</evidence>
<dbReference type="Proteomes" id="UP001615550">
    <property type="component" value="Unassembled WGS sequence"/>
</dbReference>
<accession>A0ABW8D5Z5</accession>
<name>A0ABW8D5Z5_9GAMM</name>
<reference evidence="1 2" key="1">
    <citation type="submission" date="2024-08" db="EMBL/GenBank/DDBJ databases">
        <title>Draft Genome Sequence of Legionella lytica strain DSB2004, Isolated From a Fire Sprinkler System.</title>
        <authorList>
            <person name="Everhart A.D."/>
            <person name="Kidane D.T."/>
            <person name="Farone A.L."/>
            <person name="Farone M.B."/>
        </authorList>
    </citation>
    <scope>NUCLEOTIDE SEQUENCE [LARGE SCALE GENOMIC DNA]</scope>
    <source>
        <strain evidence="1 2">DSB2004</strain>
    </source>
</reference>
<dbReference type="RefSeq" id="WP_400186349.1">
    <property type="nucleotide sequence ID" value="NZ_JBGORX010000001.1"/>
</dbReference>
<dbReference type="EMBL" id="JBGORX010000001">
    <property type="protein sequence ID" value="MFJ1267632.1"/>
    <property type="molecule type" value="Genomic_DNA"/>
</dbReference>
<protein>
    <submittedName>
        <fullName evidence="1">Uncharacterized protein</fullName>
    </submittedName>
</protein>
<proteinExistence type="predicted"/>
<organism evidence="1 2">
    <name type="scientific">Legionella lytica</name>
    <dbReference type="NCBI Taxonomy" id="96232"/>
    <lineage>
        <taxon>Bacteria</taxon>
        <taxon>Pseudomonadati</taxon>
        <taxon>Pseudomonadota</taxon>
        <taxon>Gammaproteobacteria</taxon>
        <taxon>Legionellales</taxon>
        <taxon>Legionellaceae</taxon>
        <taxon>Legionella</taxon>
    </lineage>
</organism>
<evidence type="ECO:0000313" key="2">
    <source>
        <dbReference type="Proteomes" id="UP001615550"/>
    </source>
</evidence>
<sequence>MPQYQALGTPEDPIVGSKLLEQLRAKLPRIMREQLTGDTLVQAYFLLAMLSDDVCIHELHTCLQEQYPKSPTGQSPIEQALALVAQLQSSACDPKAVFKYRLPSFLGEYPIHSQEINRKIEQFNQLIEAYYANEAAQELEPDALDEAYQAVLHAIEQHHMGCNPHSLWQLLKAMTPWSSAPIEEFLETSSYLLSPISNVEPPVLKEPAPLSKQPVAEINLPLSSNKITNEKPFSENFNYKFNEAGLIESSDYLLINGFAFKPGGHADALTKQAPEFLPWKQWKGAIRRQLSQHIDLPLNDEFFDWLQSVLQRLGIEFMALQESSDECYVSPFLRQQTTLSTLNEDMILGILREQCERSETLIDSSNLLVISRYLMRFLQAFQCNRGQALGIGANWGGVVNESNESGTDAFRFNDSEWAAHFRSLSLHRQGPAEAHMNATIGARFELEALLSSFEFMTQLQPSEYANTLYGGLVDNLMTTLFPEPHYFENSAYVKYRRHFVLKHTDEGMPQVESFYQPDSQGTYFKTKKGDFKQTPMFRQAGSLVVESFPRDAGSGECLQSLSVANPLWPLQLQYAQAASSSIRGHTVYNPIGPDEFIPDTFYGQIIRESEHVSVPFIGVVPKNFDGHFKQVELCASFVVRMLQSSRLMTYCPTFKEYYFSILSRFLPSMECKTPALPLKMNATIRHKWNDFDRMVHDTERGAEACEKAFFSLFRELVHSLYSLTKEDADLHYYFVELTRSPKVFVPHNRATCERLIRELTTLKPLLTNENRANHQQYEATLHYLGELTGFYYPVPCDETAKAVAEQARLHISPLLKKPAIKDYFAMLSQQAQANISPKVSPGLMHDALKYQRPSPEVFRDFYSRRHAVNFSSGFRGIDGEQIVTPSTREILLDKLSKTVGAALPLIRRNKTIFSLLTQPFAQAYIHGSKAFHRQEEYKVFWGILGGIGGFFYGAVLGANYALTSLPRAIYHGWFAPKTEQRKANHVLAISSAAGNEPGAHIEAMMNIRDHLLTLMAAANERTPSSEQLIALLLDSVKKIHPSLLSSKLATEARYTEVLKEAFPLDLNAWNELFEPVIQVGEDRALQAILNQYPLQIDRVLIYALYECLTASNSLQGVSEVIKTVVDKHKLKSPQDHALAALVHYYACNPEAQKRDMTQYRFHGTAIRKLKEQEKQLRKIQTWINNALDMQWSLETLFSQYIKEYHVFLNKDTLEHIVSKLPNSIKAIVLELISNPAEQAITLLNDYELDRSQQAFLLQCSRCYREISSQAVQQRIQDLADFTKQPEPMLSVKAQEHLKLTQFKQREWQHRLLAMDGVAPIVDETKQQLALVYHADLDELVRTYEHCLNAADRSQAFNLFYSQALKMLNFCPIESPLRDWVNVSMNVFVNELLDQQQTTMHNPLSNSPAAQQWLGDLMTHKNALRALLSQQVEQASSFDHAALRCQSILQAVEPLQPKREAIRGTGMQKLLRIICQNTNTLTATGDQKAKQVAISALCKHSITMTRALERIQEKVPEDNFVRAVDISWKGLK</sequence>
<keyword evidence="2" id="KW-1185">Reference proteome</keyword>
<gene>
    <name evidence="1" type="ORF">ACD661_03555</name>
</gene>